<keyword evidence="2" id="KW-1133">Transmembrane helix</keyword>
<keyword evidence="2" id="KW-0472">Membrane</keyword>
<organism evidence="3 4">
    <name type="scientific">Cytospora mali</name>
    <name type="common">Apple Valsa canker fungus</name>
    <name type="synonym">Valsa mali</name>
    <dbReference type="NCBI Taxonomy" id="578113"/>
    <lineage>
        <taxon>Eukaryota</taxon>
        <taxon>Fungi</taxon>
        <taxon>Dikarya</taxon>
        <taxon>Ascomycota</taxon>
        <taxon>Pezizomycotina</taxon>
        <taxon>Sordariomycetes</taxon>
        <taxon>Sordariomycetidae</taxon>
        <taxon>Diaporthales</taxon>
        <taxon>Cytosporaceae</taxon>
        <taxon>Cytospora</taxon>
    </lineage>
</organism>
<dbReference type="AlphaFoldDB" id="A0A194VH40"/>
<feature type="region of interest" description="Disordered" evidence="1">
    <location>
        <begin position="410"/>
        <end position="473"/>
    </location>
</feature>
<protein>
    <submittedName>
        <fullName evidence="3">Uncharacterized protein</fullName>
    </submittedName>
</protein>
<keyword evidence="4" id="KW-1185">Reference proteome</keyword>
<evidence type="ECO:0000313" key="3">
    <source>
        <dbReference type="EMBL" id="KUI63446.1"/>
    </source>
</evidence>
<gene>
    <name evidence="3" type="ORF">VM1G_12002</name>
</gene>
<dbReference type="SMR" id="A0A194VH40"/>
<proteinExistence type="predicted"/>
<feature type="transmembrane region" description="Helical" evidence="2">
    <location>
        <begin position="269"/>
        <end position="293"/>
    </location>
</feature>
<evidence type="ECO:0000256" key="1">
    <source>
        <dbReference type="SAM" id="MobiDB-lite"/>
    </source>
</evidence>
<dbReference type="Proteomes" id="UP000078559">
    <property type="component" value="Unassembled WGS sequence"/>
</dbReference>
<evidence type="ECO:0000313" key="4">
    <source>
        <dbReference type="Proteomes" id="UP000078559"/>
    </source>
</evidence>
<evidence type="ECO:0000256" key="2">
    <source>
        <dbReference type="SAM" id="Phobius"/>
    </source>
</evidence>
<keyword evidence="2" id="KW-0812">Transmembrane</keyword>
<dbReference type="EMBL" id="KN796113">
    <property type="protein sequence ID" value="KUI63446.1"/>
    <property type="molecule type" value="Genomic_DNA"/>
</dbReference>
<name>A0A194VH40_CYTMA</name>
<accession>A0A194VH40</accession>
<reference evidence="3" key="1">
    <citation type="submission" date="2014-12" db="EMBL/GenBank/DDBJ databases">
        <title>Genome Sequence of Valsa Canker Pathogens Uncovers a Specific Adaption of Colonization on Woody Bark.</title>
        <authorList>
            <person name="Yin Z."/>
            <person name="Liu H."/>
            <person name="Gao X."/>
            <person name="Li Z."/>
            <person name="Song N."/>
            <person name="Ke X."/>
            <person name="Dai Q."/>
            <person name="Wu Y."/>
            <person name="Sun Y."/>
            <person name="Xu J.-R."/>
            <person name="Kang Z.K."/>
            <person name="Wang L."/>
            <person name="Huang L."/>
        </authorList>
    </citation>
    <scope>NUCLEOTIDE SEQUENCE [LARGE SCALE GENOMIC DNA]</scope>
    <source>
        <strain evidence="3">03-8</strain>
    </source>
</reference>
<sequence length="473" mass="52727">MYQVRKIRSGSKRPSEGPTAAFPIIIFESWDKAASSVNLPLPCLVRCSSINENHKEVIELVVTTFILDNHQFVRCSSASWPCCEKSDLATEVQTNIEQFYSDHFALGAWVNQGHVRHKPEAAPRNNHVCRAFDIQLPIAVCNPLPSTPEVDNNEADRVAVLNLIHKAISGSQQLAERGTGHLDETILAKEVVRYQARVVAQNDRQSNLEAGKRFLSDFEKQIKDLPQQTRDRLRWRVRFVSCCLDILLRVRGETGRANTYQRRKANSALMINSIVNGLFPTLGAYALVVYSILEAANFSYHFLSRRDQTRQERFVYFAVDELSRLKMHVPRDNNWFHPALILAVLTGESYSSLCEAIGLGHMALPGIRISLEAEVPWAASICSLFKERSAGSSRVVQLLGEDGHIVITPSDTSPWAVEPLPGDASTGGPNFNIGRPQNLEKRQPTGSPTAPSKRIKPQPVEAALASSIEEDEK</sequence>